<dbReference type="Proteomes" id="UP001062846">
    <property type="component" value="Chromosome 7"/>
</dbReference>
<dbReference type="EMBL" id="CM046394">
    <property type="protein sequence ID" value="KAI8548188.1"/>
    <property type="molecule type" value="Genomic_DNA"/>
</dbReference>
<reference evidence="1" key="1">
    <citation type="submission" date="2022-02" db="EMBL/GenBank/DDBJ databases">
        <title>Plant Genome Project.</title>
        <authorList>
            <person name="Zhang R.-G."/>
        </authorList>
    </citation>
    <scope>NUCLEOTIDE SEQUENCE</scope>
    <source>
        <strain evidence="1">AT1</strain>
    </source>
</reference>
<organism evidence="1 2">
    <name type="scientific">Rhododendron molle</name>
    <name type="common">Chinese azalea</name>
    <name type="synonym">Azalea mollis</name>
    <dbReference type="NCBI Taxonomy" id="49168"/>
    <lineage>
        <taxon>Eukaryota</taxon>
        <taxon>Viridiplantae</taxon>
        <taxon>Streptophyta</taxon>
        <taxon>Embryophyta</taxon>
        <taxon>Tracheophyta</taxon>
        <taxon>Spermatophyta</taxon>
        <taxon>Magnoliopsida</taxon>
        <taxon>eudicotyledons</taxon>
        <taxon>Gunneridae</taxon>
        <taxon>Pentapetalae</taxon>
        <taxon>asterids</taxon>
        <taxon>Ericales</taxon>
        <taxon>Ericaceae</taxon>
        <taxon>Ericoideae</taxon>
        <taxon>Rhodoreae</taxon>
        <taxon>Rhododendron</taxon>
    </lineage>
</organism>
<comment type="caution">
    <text evidence="1">The sequence shown here is derived from an EMBL/GenBank/DDBJ whole genome shotgun (WGS) entry which is preliminary data.</text>
</comment>
<evidence type="ECO:0000313" key="1">
    <source>
        <dbReference type="EMBL" id="KAI8548188.1"/>
    </source>
</evidence>
<proteinExistence type="predicted"/>
<keyword evidence="2" id="KW-1185">Reference proteome</keyword>
<accession>A0ACC0N6H9</accession>
<gene>
    <name evidence="1" type="ORF">RHMOL_Rhmol07G0253400</name>
</gene>
<sequence length="755" mass="80597">MGVSGLVLLLSCIVISLLHPPTSAQYCSYPGNFTSNSTYARNRDRILSLLPSAINDNHGFYNSTLGQGSDTVYALALCRGDLSNQSCSNCVNLCSLAIIANCPNKIEAIDFGNPSQCIVRTSNKSLFGVMDTRPGRIVYEETNITDHVNEFNQSLNNLVDRLVIRAAAGNSSLKFATGEKNYTRHKNNTVYGLMQCVPSISSVDCTRCLRASVDYNQKYYPRTRSVIILRPSCIFQHDLSPFLESSAGAEPPPPAPPVVVTFSPPRPSSNLTRNEDNKSRTSQPTTIIVVAVSIFLVLTVLVCALLHLRKRKGRSTVKQLVESGTNEDLPLFDFNTIVAATDNFSLENKLGQGGFGPVYKGRLPNGQEIAVKRLAKNSGQALERMEDREIKLQMYHGGHFEWEPHVSYKCGQVSFVPIDPDMLSYFELRDIYNELVGVQDKSNVDLYYRLPGFTLAEGLTKINDDNDVTKMRETYQGLTVMVIYGQKITEPLSALETELDINLSDIEIIFENGEGENGEGENGEVVQIGDGDEGLENRDEGLENGDEGLENDSEAEDSDYVMECEPTSDSDSNSESDDDSWLYEGLEGPDDDIFDINSHNRGHATVGASSSQPTPRQAAPVPSSGQRPLTQPPKLPTHGGKGKGVAGSASGSGQGMAVGVAGCGRGQGRGAVVGSGRGVGVAGTGRGVGVAGTGRGQGRGAGAGTGRGVGLAGTGRGQGGGVGVAGGGRGRGRGATASLSQVLENIRARKRGQVE</sequence>
<protein>
    <submittedName>
        <fullName evidence="1">Uncharacterized protein</fullName>
    </submittedName>
</protein>
<evidence type="ECO:0000313" key="2">
    <source>
        <dbReference type="Proteomes" id="UP001062846"/>
    </source>
</evidence>
<name>A0ACC0N6H9_RHOML</name>